<evidence type="ECO:0000256" key="4">
    <source>
        <dbReference type="ARBA" id="ARBA00023163"/>
    </source>
</evidence>
<dbReference type="InterPro" id="IPR036388">
    <property type="entry name" value="WH-like_DNA-bd_sf"/>
</dbReference>
<evidence type="ECO:0000313" key="7">
    <source>
        <dbReference type="EMBL" id="GAA3874601.1"/>
    </source>
</evidence>
<feature type="domain" description="RNA polymerase sigma factor 70 region 4 type 2" evidence="6">
    <location>
        <begin position="110"/>
        <end position="159"/>
    </location>
</feature>
<dbReference type="Pfam" id="PF08281">
    <property type="entry name" value="Sigma70_r4_2"/>
    <property type="match status" value="1"/>
</dbReference>
<dbReference type="SUPFAM" id="SSF88946">
    <property type="entry name" value="Sigma2 domain of RNA polymerase sigma factors"/>
    <property type="match status" value="1"/>
</dbReference>
<evidence type="ECO:0000313" key="8">
    <source>
        <dbReference type="Proteomes" id="UP001501563"/>
    </source>
</evidence>
<comment type="caution">
    <text evidence="7">The sequence shown here is derived from an EMBL/GenBank/DDBJ whole genome shotgun (WGS) entry which is preliminary data.</text>
</comment>
<dbReference type="InterPro" id="IPR013249">
    <property type="entry name" value="RNA_pol_sigma70_r4_t2"/>
</dbReference>
<dbReference type="InterPro" id="IPR052704">
    <property type="entry name" value="ECF_Sigma-70_Domain"/>
</dbReference>
<evidence type="ECO:0000259" key="6">
    <source>
        <dbReference type="Pfam" id="PF08281"/>
    </source>
</evidence>
<evidence type="ECO:0000256" key="5">
    <source>
        <dbReference type="SAM" id="MobiDB-lite"/>
    </source>
</evidence>
<evidence type="ECO:0000256" key="1">
    <source>
        <dbReference type="ARBA" id="ARBA00010641"/>
    </source>
</evidence>
<dbReference type="PANTHER" id="PTHR30173:SF43">
    <property type="entry name" value="ECF RNA POLYMERASE SIGMA FACTOR SIGI-RELATED"/>
    <property type="match status" value="1"/>
</dbReference>
<dbReference type="SUPFAM" id="SSF54427">
    <property type="entry name" value="NTF2-like"/>
    <property type="match status" value="1"/>
</dbReference>
<keyword evidence="4" id="KW-0804">Transcription</keyword>
<dbReference type="PANTHER" id="PTHR30173">
    <property type="entry name" value="SIGMA 19 FACTOR"/>
    <property type="match status" value="1"/>
</dbReference>
<keyword evidence="2" id="KW-0805">Transcription regulation</keyword>
<evidence type="ECO:0000256" key="2">
    <source>
        <dbReference type="ARBA" id="ARBA00023015"/>
    </source>
</evidence>
<name>A0ABP7KFU2_9ACTN</name>
<evidence type="ECO:0000256" key="3">
    <source>
        <dbReference type="ARBA" id="ARBA00023082"/>
    </source>
</evidence>
<dbReference type="InterPro" id="IPR032710">
    <property type="entry name" value="NTF2-like_dom_sf"/>
</dbReference>
<proteinExistence type="inferred from homology"/>
<dbReference type="EMBL" id="BAAAZA010000012">
    <property type="protein sequence ID" value="GAA3874601.1"/>
    <property type="molecule type" value="Genomic_DNA"/>
</dbReference>
<reference evidence="8" key="1">
    <citation type="journal article" date="2019" name="Int. J. Syst. Evol. Microbiol.">
        <title>The Global Catalogue of Microorganisms (GCM) 10K type strain sequencing project: providing services to taxonomists for standard genome sequencing and annotation.</title>
        <authorList>
            <consortium name="The Broad Institute Genomics Platform"/>
            <consortium name="The Broad Institute Genome Sequencing Center for Infectious Disease"/>
            <person name="Wu L."/>
            <person name="Ma J."/>
        </authorList>
    </citation>
    <scope>NUCLEOTIDE SEQUENCE [LARGE SCALE GENOMIC DNA]</scope>
    <source>
        <strain evidence="8">JCM 16578</strain>
    </source>
</reference>
<gene>
    <name evidence="7" type="ORF">GCM10022207_45420</name>
</gene>
<keyword evidence="8" id="KW-1185">Reference proteome</keyword>
<dbReference type="SUPFAM" id="SSF88659">
    <property type="entry name" value="Sigma3 and sigma4 domains of RNA polymerase sigma factors"/>
    <property type="match status" value="1"/>
</dbReference>
<dbReference type="Proteomes" id="UP001501563">
    <property type="component" value="Unassembled WGS sequence"/>
</dbReference>
<feature type="compositionally biased region" description="Pro residues" evidence="5">
    <location>
        <begin position="87"/>
        <end position="103"/>
    </location>
</feature>
<feature type="region of interest" description="Disordered" evidence="5">
    <location>
        <begin position="85"/>
        <end position="104"/>
    </location>
</feature>
<dbReference type="InterPro" id="IPR013324">
    <property type="entry name" value="RNA_pol_sigma_r3/r4-like"/>
</dbReference>
<comment type="similarity">
    <text evidence="1">Belongs to the sigma-70 factor family. ECF subfamily.</text>
</comment>
<accession>A0ABP7KFU2</accession>
<organism evidence="7 8">
    <name type="scientific">Streptomyces lannensis</name>
    <dbReference type="NCBI Taxonomy" id="766498"/>
    <lineage>
        <taxon>Bacteria</taxon>
        <taxon>Bacillati</taxon>
        <taxon>Actinomycetota</taxon>
        <taxon>Actinomycetes</taxon>
        <taxon>Kitasatosporales</taxon>
        <taxon>Streptomycetaceae</taxon>
        <taxon>Streptomyces</taxon>
    </lineage>
</organism>
<dbReference type="InterPro" id="IPR013325">
    <property type="entry name" value="RNA_pol_sigma_r2"/>
</dbReference>
<sequence>MDHADIAPIAELLEERRHLLDVAYWMLGSPSEAESVVDETYRRWYLLSDAARKGITAPRSWLAKTAGGICLNRLVLPEWADDGAFPGCPPDGPRATDPPPAPPEEVGSVVLDALDSLPPTARAAFVLNDVFGMSPDTVADIVGRTESECAELADRARRYLRIQRARPTTPKEHDILVRAVRQACMSRDTELLAALLSPDATASFDGGGKVRASSRPVRGGRQVADSLLTLLARRSRTTLSTHSVNGRTGLVARYDHQVAAVITFDIADHLVAQVWIVLNPDKLHSWNRT</sequence>
<protein>
    <submittedName>
        <fullName evidence="7">RNA polymerase sigma factor</fullName>
    </submittedName>
</protein>
<keyword evidence="3" id="KW-0731">Sigma factor</keyword>
<dbReference type="Gene3D" id="1.10.10.10">
    <property type="entry name" value="Winged helix-like DNA-binding domain superfamily/Winged helix DNA-binding domain"/>
    <property type="match status" value="1"/>
</dbReference>
<dbReference type="RefSeq" id="WP_345550515.1">
    <property type="nucleotide sequence ID" value="NZ_BAAAZA010000012.1"/>
</dbReference>